<dbReference type="AlphaFoldDB" id="A0A4V4HT32"/>
<accession>A0A4V4HT32</accession>
<reference evidence="1 2" key="1">
    <citation type="submission" date="2017-12" db="EMBL/GenBank/DDBJ databases">
        <title>Comparative genomics of Botrytis spp.</title>
        <authorList>
            <person name="Valero-Jimenez C.A."/>
            <person name="Tapia P."/>
            <person name="Veloso J."/>
            <person name="Silva-Moreno E."/>
            <person name="Staats M."/>
            <person name="Valdes J.H."/>
            <person name="Van Kan J.A.L."/>
        </authorList>
    </citation>
    <scope>NUCLEOTIDE SEQUENCE [LARGE SCALE GENOMIC DNA]</scope>
    <source>
        <strain evidence="1 2">MUCL435</strain>
    </source>
</reference>
<keyword evidence="2" id="KW-1185">Reference proteome</keyword>
<comment type="caution">
    <text evidence="1">The sequence shown here is derived from an EMBL/GenBank/DDBJ whole genome shotgun (WGS) entry which is preliminary data.</text>
</comment>
<proteinExistence type="predicted"/>
<dbReference type="EMBL" id="PQXL01000785">
    <property type="protein sequence ID" value="THV43966.1"/>
    <property type="molecule type" value="Genomic_DNA"/>
</dbReference>
<evidence type="ECO:0000313" key="1">
    <source>
        <dbReference type="EMBL" id="THV43966.1"/>
    </source>
</evidence>
<protein>
    <submittedName>
        <fullName evidence="1">Uncharacterized protein</fullName>
    </submittedName>
</protein>
<dbReference type="Proteomes" id="UP000308671">
    <property type="component" value="Unassembled WGS sequence"/>
</dbReference>
<organism evidence="1 2">
    <name type="scientific">Botrytis galanthina</name>
    <dbReference type="NCBI Taxonomy" id="278940"/>
    <lineage>
        <taxon>Eukaryota</taxon>
        <taxon>Fungi</taxon>
        <taxon>Dikarya</taxon>
        <taxon>Ascomycota</taxon>
        <taxon>Pezizomycotina</taxon>
        <taxon>Leotiomycetes</taxon>
        <taxon>Helotiales</taxon>
        <taxon>Sclerotiniaceae</taxon>
        <taxon>Botrytis</taxon>
    </lineage>
</organism>
<gene>
    <name evidence="1" type="ORF">BGAL_0790g00030</name>
</gene>
<sequence length="93" mass="10459">MAMVGCNNHRSRAPLTYCKNVDLTYAKYPFRQINKQAKEGDHIDQEAISILNGFWRAKLCHEAGVVGIVVLLSVVRWFTGSQNSNREDTDFGG</sequence>
<name>A0A4V4HT32_9HELO</name>
<evidence type="ECO:0000313" key="2">
    <source>
        <dbReference type="Proteomes" id="UP000308671"/>
    </source>
</evidence>